<dbReference type="EMBL" id="CAFBMO010000059">
    <property type="protein sequence ID" value="CAB4913053.1"/>
    <property type="molecule type" value="Genomic_DNA"/>
</dbReference>
<accession>A0A6J7H8D8</accession>
<feature type="region of interest" description="Disordered" evidence="1">
    <location>
        <begin position="101"/>
        <end position="132"/>
    </location>
</feature>
<feature type="compositionally biased region" description="Low complexity" evidence="1">
    <location>
        <begin position="31"/>
        <end position="43"/>
    </location>
</feature>
<name>A0A6J7H8D8_9ZZZZ</name>
<feature type="compositionally biased region" description="Low complexity" evidence="1">
    <location>
        <begin position="1"/>
        <end position="20"/>
    </location>
</feature>
<proteinExistence type="predicted"/>
<evidence type="ECO:0000256" key="1">
    <source>
        <dbReference type="SAM" id="MobiDB-lite"/>
    </source>
</evidence>
<feature type="region of interest" description="Disordered" evidence="1">
    <location>
        <begin position="1"/>
        <end position="43"/>
    </location>
</feature>
<reference evidence="2" key="1">
    <citation type="submission" date="2020-05" db="EMBL/GenBank/DDBJ databases">
        <authorList>
            <person name="Chiriac C."/>
            <person name="Salcher M."/>
            <person name="Ghai R."/>
            <person name="Kavagutti S V."/>
        </authorList>
    </citation>
    <scope>NUCLEOTIDE SEQUENCE</scope>
</reference>
<gene>
    <name evidence="2" type="ORF">UFOPK3576_01253</name>
</gene>
<protein>
    <submittedName>
        <fullName evidence="2">Unannotated protein</fullName>
    </submittedName>
</protein>
<organism evidence="2">
    <name type="scientific">freshwater metagenome</name>
    <dbReference type="NCBI Taxonomy" id="449393"/>
    <lineage>
        <taxon>unclassified sequences</taxon>
        <taxon>metagenomes</taxon>
        <taxon>ecological metagenomes</taxon>
    </lineage>
</organism>
<evidence type="ECO:0000313" key="2">
    <source>
        <dbReference type="EMBL" id="CAB4913053.1"/>
    </source>
</evidence>
<sequence length="156" mass="16360">MTSWVSRSSTTNVSSMSTSREGTATNRGRCSSTTSISASSMMTPIGVSEMKSISPTGATPRSLRATSSSACKLRPEWSYVKTAFSPCFHRASCAVTIHLPSSRRKESQAMSSGENPVGATTKATESAKDTAVPVRRSSVLSAWVTMNSRSANGGPA</sequence>
<dbReference type="AlphaFoldDB" id="A0A6J7H8D8"/>
<feature type="compositionally biased region" description="Polar residues" evidence="1">
    <location>
        <begin position="21"/>
        <end position="30"/>
    </location>
</feature>